<sequence precursor="true">MKKRGFSSAGVTAALLFCFFLSACSVTKEYTAPDTNLPASYRNAPDGIAATSDSSIALIPYEHFFSDRMLTELIGAAVVNNYDLQVAIKNIDYAEQSLDQAKLGFLPSLNLGLSTGVNRPSDNSLSAPGLQQSLGKSYSKDYTAELSTSWEIDIWGKIRSRKKGALAEYLKTREAAKAVRTRLVADVATGYYNLRMFDAQLDIARRNAALADTTLRMMRLQFNAGQVTSLAIEYQEAQKQAVLLSIPKLEKNVAVQENALSILCGRFPGTVQRERSQVYFPVTDNLPTGIPAALLQNRPDVREAEMAVMSAHANMGVARASMYPSLDITAQGGLNSFQSSNWFTTPGSLFGLVQGAILQPIFQRGELRANYNKSKIKREQAELAFKKVVLNAVGEVSDALVSLEKLRQQDRIADERLGTLQRSVRNAGLLFTSGMATYLEVITAQNNLLQAELELADIRRQHVSAMAELYRSLGGGWR</sequence>
<dbReference type="NCBIfam" id="TIGR01845">
    <property type="entry name" value="outer_NodT"/>
    <property type="match status" value="1"/>
</dbReference>
<dbReference type="Proteomes" id="UP000008701">
    <property type="component" value="Chromosome"/>
</dbReference>
<dbReference type="PANTHER" id="PTHR30203:SF30">
    <property type="entry name" value="OUTER MEMBRANE PROTEIN-RELATED"/>
    <property type="match status" value="1"/>
</dbReference>
<reference evidence="4 5" key="1">
    <citation type="submission" date="2006-12" db="EMBL/GenBank/DDBJ databases">
        <title>Complete sequence of Chlorobium phaeobacteroides DSM 266.</title>
        <authorList>
            <consortium name="US DOE Joint Genome Institute"/>
            <person name="Copeland A."/>
            <person name="Lucas S."/>
            <person name="Lapidus A."/>
            <person name="Barry K."/>
            <person name="Detter J.C."/>
            <person name="Glavina del Rio T."/>
            <person name="Hammon N."/>
            <person name="Israni S."/>
            <person name="Pitluck S."/>
            <person name="Goltsman E."/>
            <person name="Schmutz J."/>
            <person name="Larimer F."/>
            <person name="Land M."/>
            <person name="Hauser L."/>
            <person name="Mikhailova N."/>
            <person name="Li T."/>
            <person name="Overmann J."/>
            <person name="Bryant D.A."/>
            <person name="Richardson P."/>
        </authorList>
    </citation>
    <scope>NUCLEOTIDE SEQUENCE [LARGE SCALE GENOMIC DNA]</scope>
    <source>
        <strain evidence="4 5">DSM 266</strain>
    </source>
</reference>
<comment type="subcellular location">
    <subcellularLocation>
        <location evidence="2">Cell membrane</location>
        <topology evidence="2">Lipid-anchor</topology>
    </subcellularLocation>
</comment>
<dbReference type="OrthoDB" id="9770517at2"/>
<keyword evidence="2 4" id="KW-0449">Lipoprotein</keyword>
<dbReference type="Gene3D" id="2.20.200.10">
    <property type="entry name" value="Outer membrane efflux proteins (OEP)"/>
    <property type="match status" value="1"/>
</dbReference>
<protein>
    <submittedName>
        <fullName evidence="4">RND efflux system, outer membrane lipoprotein, NodT family</fullName>
    </submittedName>
</protein>
<dbReference type="GO" id="GO:0015562">
    <property type="term" value="F:efflux transmembrane transporter activity"/>
    <property type="evidence" value="ECO:0007669"/>
    <property type="project" value="InterPro"/>
</dbReference>
<comment type="similarity">
    <text evidence="1 2">Belongs to the outer membrane factor (OMF) (TC 1.B.17) family.</text>
</comment>
<organism evidence="4 5">
    <name type="scientific">Chlorobium phaeobacteroides (strain DSM 266 / SMG 266 / 2430)</name>
    <dbReference type="NCBI Taxonomy" id="290317"/>
    <lineage>
        <taxon>Bacteria</taxon>
        <taxon>Pseudomonadati</taxon>
        <taxon>Chlorobiota</taxon>
        <taxon>Chlorobiia</taxon>
        <taxon>Chlorobiales</taxon>
        <taxon>Chlorobiaceae</taxon>
        <taxon>Chlorobium/Pelodictyon group</taxon>
        <taxon>Chlorobium</taxon>
    </lineage>
</organism>
<keyword evidence="5" id="KW-1185">Reference proteome</keyword>
<feature type="signal peptide" evidence="2">
    <location>
        <begin position="1"/>
        <end position="23"/>
    </location>
</feature>
<feature type="coiled-coil region" evidence="3">
    <location>
        <begin position="441"/>
        <end position="468"/>
    </location>
</feature>
<dbReference type="eggNOG" id="COG1538">
    <property type="taxonomic scope" value="Bacteria"/>
</dbReference>
<dbReference type="KEGG" id="cph:Cpha266_1562"/>
<evidence type="ECO:0000313" key="4">
    <source>
        <dbReference type="EMBL" id="ABL65584.1"/>
    </source>
</evidence>
<name>A1BGQ7_CHLPD</name>
<dbReference type="InterPro" id="IPR003423">
    <property type="entry name" value="OMP_efflux"/>
</dbReference>
<gene>
    <name evidence="4" type="ordered locus">Cpha266_1562</name>
</gene>
<keyword evidence="2" id="KW-0472">Membrane</keyword>
<dbReference type="PROSITE" id="PS51257">
    <property type="entry name" value="PROKAR_LIPOPROTEIN"/>
    <property type="match status" value="1"/>
</dbReference>
<dbReference type="HOGENOM" id="CLU_012817_13_3_10"/>
<dbReference type="SUPFAM" id="SSF56954">
    <property type="entry name" value="Outer membrane efflux proteins (OEP)"/>
    <property type="match status" value="1"/>
</dbReference>
<dbReference type="STRING" id="290317.Cpha266_1562"/>
<accession>A1BGQ7</accession>
<proteinExistence type="inferred from homology"/>
<evidence type="ECO:0000256" key="2">
    <source>
        <dbReference type="RuleBase" id="RU362097"/>
    </source>
</evidence>
<keyword evidence="3" id="KW-0175">Coiled coil</keyword>
<dbReference type="InterPro" id="IPR010131">
    <property type="entry name" value="MdtP/NodT-like"/>
</dbReference>
<evidence type="ECO:0000256" key="3">
    <source>
        <dbReference type="SAM" id="Coils"/>
    </source>
</evidence>
<keyword evidence="2" id="KW-1134">Transmembrane beta strand</keyword>
<dbReference type="RefSeq" id="WP_011745394.1">
    <property type="nucleotide sequence ID" value="NC_008639.1"/>
</dbReference>
<dbReference type="GO" id="GO:0005886">
    <property type="term" value="C:plasma membrane"/>
    <property type="evidence" value="ECO:0007669"/>
    <property type="project" value="UniProtKB-SubCell"/>
</dbReference>
<dbReference type="EMBL" id="CP000492">
    <property type="protein sequence ID" value="ABL65584.1"/>
    <property type="molecule type" value="Genomic_DNA"/>
</dbReference>
<feature type="chain" id="PRO_5001436349" evidence="2">
    <location>
        <begin position="24"/>
        <end position="478"/>
    </location>
</feature>
<keyword evidence="2" id="KW-0812">Transmembrane</keyword>
<dbReference type="PANTHER" id="PTHR30203">
    <property type="entry name" value="OUTER MEMBRANE CATION EFFLUX PROTEIN"/>
    <property type="match status" value="1"/>
</dbReference>
<keyword evidence="2" id="KW-0564">Palmitate</keyword>
<keyword evidence="2" id="KW-0732">Signal</keyword>
<dbReference type="Pfam" id="PF02321">
    <property type="entry name" value="OEP"/>
    <property type="match status" value="2"/>
</dbReference>
<dbReference type="Gene3D" id="1.20.1600.10">
    <property type="entry name" value="Outer membrane efflux proteins (OEP)"/>
    <property type="match status" value="1"/>
</dbReference>
<dbReference type="AlphaFoldDB" id="A1BGQ7"/>
<evidence type="ECO:0000313" key="5">
    <source>
        <dbReference type="Proteomes" id="UP000008701"/>
    </source>
</evidence>
<evidence type="ECO:0000256" key="1">
    <source>
        <dbReference type="ARBA" id="ARBA00007613"/>
    </source>
</evidence>